<evidence type="ECO:0000259" key="1">
    <source>
        <dbReference type="PROSITE" id="PS51186"/>
    </source>
</evidence>
<reference evidence="2 3" key="1">
    <citation type="submission" date="2016-11" db="EMBL/GenBank/DDBJ databases">
        <authorList>
            <person name="Varghese N."/>
            <person name="Submissions S."/>
        </authorList>
    </citation>
    <scope>NUCLEOTIDE SEQUENCE [LARGE SCALE GENOMIC DNA]</scope>
    <source>
        <strain evidence="2 3">DSM 29341</strain>
    </source>
</reference>
<dbReference type="InterPro" id="IPR000182">
    <property type="entry name" value="GNAT_dom"/>
</dbReference>
<dbReference type="PANTHER" id="PTHR43792:SF1">
    <property type="entry name" value="N-ACETYLTRANSFERASE DOMAIN-CONTAINING PROTEIN"/>
    <property type="match status" value="1"/>
</dbReference>
<dbReference type="OrthoDB" id="6293260at2"/>
<evidence type="ECO:0000313" key="3">
    <source>
        <dbReference type="Proteomes" id="UP000325134"/>
    </source>
</evidence>
<evidence type="ECO:0000313" key="2">
    <source>
        <dbReference type="EMBL" id="SHF07906.1"/>
    </source>
</evidence>
<keyword evidence="2" id="KW-0808">Transferase</keyword>
<dbReference type="Gene3D" id="3.40.630.30">
    <property type="match status" value="1"/>
</dbReference>
<dbReference type="RefSeq" id="WP_149776346.1">
    <property type="nucleotide sequence ID" value="NZ_FQVK01000016.1"/>
</dbReference>
<accession>A0A1M4YRD5</accession>
<dbReference type="EMBL" id="FQVK01000016">
    <property type="protein sequence ID" value="SHF07906.1"/>
    <property type="molecule type" value="Genomic_DNA"/>
</dbReference>
<name>A0A1M4YRD5_9RHOB</name>
<keyword evidence="3" id="KW-1185">Reference proteome</keyword>
<dbReference type="AlphaFoldDB" id="A0A1M4YRD5"/>
<protein>
    <submittedName>
        <fullName evidence="2">Protein N-acetyltransferase, RimJ/RimL family</fullName>
    </submittedName>
</protein>
<dbReference type="InterPro" id="IPR016181">
    <property type="entry name" value="Acyl_CoA_acyltransferase"/>
</dbReference>
<dbReference type="InterPro" id="IPR051531">
    <property type="entry name" value="N-acetyltransferase"/>
</dbReference>
<dbReference type="Pfam" id="PF13302">
    <property type="entry name" value="Acetyltransf_3"/>
    <property type="match status" value="1"/>
</dbReference>
<feature type="domain" description="N-acetyltransferase" evidence="1">
    <location>
        <begin position="36"/>
        <end position="202"/>
    </location>
</feature>
<dbReference type="Proteomes" id="UP000325134">
    <property type="component" value="Unassembled WGS sequence"/>
</dbReference>
<dbReference type="PANTHER" id="PTHR43792">
    <property type="entry name" value="GNAT FAMILY, PUTATIVE (AFU_ORTHOLOGUE AFUA_3G00765)-RELATED-RELATED"/>
    <property type="match status" value="1"/>
</dbReference>
<dbReference type="GO" id="GO:0016747">
    <property type="term" value="F:acyltransferase activity, transferring groups other than amino-acyl groups"/>
    <property type="evidence" value="ECO:0007669"/>
    <property type="project" value="InterPro"/>
</dbReference>
<dbReference type="PROSITE" id="PS51186">
    <property type="entry name" value="GNAT"/>
    <property type="match status" value="1"/>
</dbReference>
<sequence length="202" mass="21647">MTAPVAYPWEAPASGPAAALSARLAADLPRLETARLALRAPRIGDFDTYADILMSNRAKHMDGPFDRQAAWLDFSQYVAGWLLRGAGLWAIEDRAGGQVLGFVSVGMEFGDREHELGYLLTEAAEGRGIATEAAEAARDFALGPQALPSLVSYVDPDNAASARVAERLGAQRDLQAEAGFDEPVRVYRHLPGNDDGGMEAYA</sequence>
<proteinExistence type="predicted"/>
<gene>
    <name evidence="2" type="ORF">SAMN05444279_11670</name>
</gene>
<organism evidence="2 3">
    <name type="scientific">Ruegeria intermedia</name>
    <dbReference type="NCBI Taxonomy" id="996115"/>
    <lineage>
        <taxon>Bacteria</taxon>
        <taxon>Pseudomonadati</taxon>
        <taxon>Pseudomonadota</taxon>
        <taxon>Alphaproteobacteria</taxon>
        <taxon>Rhodobacterales</taxon>
        <taxon>Roseobacteraceae</taxon>
        <taxon>Ruegeria</taxon>
    </lineage>
</organism>
<dbReference type="SUPFAM" id="SSF55729">
    <property type="entry name" value="Acyl-CoA N-acyltransferases (Nat)"/>
    <property type="match status" value="1"/>
</dbReference>